<dbReference type="SUPFAM" id="SSF51905">
    <property type="entry name" value="FAD/NAD(P)-binding domain"/>
    <property type="match status" value="1"/>
</dbReference>
<dbReference type="AlphaFoldDB" id="A0A7G1G401"/>
<keyword evidence="8" id="KW-1185">Reference proteome</keyword>
<accession>A0A7G1G401</accession>
<feature type="domain" description="FAD/NAD(P)-binding" evidence="6">
    <location>
        <begin position="3"/>
        <end position="300"/>
    </location>
</feature>
<protein>
    <submittedName>
        <fullName evidence="7">NADH oxidase</fullName>
    </submittedName>
</protein>
<evidence type="ECO:0000256" key="3">
    <source>
        <dbReference type="ARBA" id="ARBA00022630"/>
    </source>
</evidence>
<evidence type="ECO:0000256" key="4">
    <source>
        <dbReference type="ARBA" id="ARBA00022827"/>
    </source>
</evidence>
<evidence type="ECO:0000313" key="8">
    <source>
        <dbReference type="Proteomes" id="UP000516361"/>
    </source>
</evidence>
<proteinExistence type="inferred from homology"/>
<evidence type="ECO:0000313" key="7">
    <source>
        <dbReference type="EMBL" id="BBE31188.1"/>
    </source>
</evidence>
<dbReference type="Proteomes" id="UP000516361">
    <property type="component" value="Chromosome"/>
</dbReference>
<dbReference type="PANTHER" id="PTHR43429">
    <property type="entry name" value="PYRIDINE NUCLEOTIDE-DISULFIDE OXIDOREDUCTASE DOMAIN-CONTAINING"/>
    <property type="match status" value="1"/>
</dbReference>
<gene>
    <name evidence="7" type="ORF">OSSY52_13290</name>
</gene>
<dbReference type="Gene3D" id="3.50.50.60">
    <property type="entry name" value="FAD/NAD(P)-binding domain"/>
    <property type="match status" value="2"/>
</dbReference>
<keyword evidence="3" id="KW-0285">Flavoprotein</keyword>
<evidence type="ECO:0000256" key="1">
    <source>
        <dbReference type="ARBA" id="ARBA00001974"/>
    </source>
</evidence>
<dbReference type="InterPro" id="IPR036188">
    <property type="entry name" value="FAD/NAD-bd_sf"/>
</dbReference>
<evidence type="ECO:0000256" key="2">
    <source>
        <dbReference type="ARBA" id="ARBA00009130"/>
    </source>
</evidence>
<dbReference type="GO" id="GO:0016491">
    <property type="term" value="F:oxidoreductase activity"/>
    <property type="evidence" value="ECO:0007669"/>
    <property type="project" value="InterPro"/>
</dbReference>
<dbReference type="PANTHER" id="PTHR43429:SF3">
    <property type="entry name" value="NITRITE REDUCTASE [NAD(P)H]"/>
    <property type="match status" value="1"/>
</dbReference>
<dbReference type="InterPro" id="IPR050260">
    <property type="entry name" value="FAD-bd_OxRdtase"/>
</dbReference>
<comment type="similarity">
    <text evidence="2">Belongs to the class-III pyridine nucleotide-disulfide oxidoreductase family.</text>
</comment>
<dbReference type="RefSeq" id="WP_190613581.1">
    <property type="nucleotide sequence ID" value="NZ_AP018712.1"/>
</dbReference>
<sequence length="448" mass="48330">MKYDIVVIGGSAAGLIAAMSSRKLYKDKKILVIKKTEMELVPCGIPYTFSTLGTVENDAMGIEAKFKAQNVDLLIDEVIDGDSKVKKVITKGGKEFEYDKLIIATGSTPFVPPIPGHDLENTFNVPKNAEYLKEMKKKLEGLKDVVILGGGFIGVEVADEIKKSGKNVTLIEALPDLLYLSFDTEFGTIAKEELKKDGIKVLTSMKAKEIVGNGKVEKVILENGEEIKADAVVFSTGYRPNVSLAEKFNLQLTKYGFIKTDAYMRTTEPDIFAVGDCAQHTDMFTGKSSKLMLASAAVYDARIAASNLCCLRAIRRNKGSLSVYSTLIGSIAFGAAGVNEKIANQEGFVVDSVTVETFDRHPGKFADATKTKVKLIFSKDSGIVLGAQMAGGKGVGEMINVISLAIQMNATVNDLFNMQIGTHPLLTAAPTTYPIPAAAELALIKMKK</sequence>
<name>A0A7G1G401_9BACT</name>
<dbReference type="KEGG" id="ocy:OSSY52_13290"/>
<dbReference type="EMBL" id="AP018712">
    <property type="protein sequence ID" value="BBE31188.1"/>
    <property type="molecule type" value="Genomic_DNA"/>
</dbReference>
<dbReference type="PRINTS" id="PR00368">
    <property type="entry name" value="FADPNR"/>
</dbReference>
<reference evidence="7 8" key="1">
    <citation type="submission" date="2018-06" db="EMBL/GenBank/DDBJ databases">
        <title>Genome sequencing of Oceanotoga sp. sy52.</title>
        <authorList>
            <person name="Mori K."/>
        </authorList>
    </citation>
    <scope>NUCLEOTIDE SEQUENCE [LARGE SCALE GENOMIC DNA]</scope>
    <source>
        <strain evidence="8">sy52</strain>
    </source>
</reference>
<evidence type="ECO:0000259" key="5">
    <source>
        <dbReference type="Pfam" id="PF02852"/>
    </source>
</evidence>
<dbReference type="InterPro" id="IPR016156">
    <property type="entry name" value="FAD/NAD-linked_Rdtase_dimer_sf"/>
</dbReference>
<feature type="domain" description="Pyridine nucleotide-disulphide oxidoreductase dimerisation" evidence="5">
    <location>
        <begin position="328"/>
        <end position="431"/>
    </location>
</feature>
<dbReference type="InterPro" id="IPR004099">
    <property type="entry name" value="Pyr_nucl-diS_OxRdtase_dimer"/>
</dbReference>
<dbReference type="Pfam" id="PF02852">
    <property type="entry name" value="Pyr_redox_dim"/>
    <property type="match status" value="1"/>
</dbReference>
<dbReference type="FunCoup" id="A0A7G1G401">
    <property type="interactions" value="180"/>
</dbReference>
<keyword evidence="4" id="KW-0274">FAD</keyword>
<dbReference type="PRINTS" id="PR00411">
    <property type="entry name" value="PNDRDTASEI"/>
</dbReference>
<organism evidence="7 8">
    <name type="scientific">Tepiditoga spiralis</name>
    <dbReference type="NCBI Taxonomy" id="2108365"/>
    <lineage>
        <taxon>Bacteria</taxon>
        <taxon>Thermotogati</taxon>
        <taxon>Thermotogota</taxon>
        <taxon>Thermotogae</taxon>
        <taxon>Petrotogales</taxon>
        <taxon>Petrotogaceae</taxon>
        <taxon>Tepiditoga</taxon>
    </lineage>
</organism>
<evidence type="ECO:0000259" key="6">
    <source>
        <dbReference type="Pfam" id="PF07992"/>
    </source>
</evidence>
<dbReference type="Pfam" id="PF07992">
    <property type="entry name" value="Pyr_redox_2"/>
    <property type="match status" value="1"/>
</dbReference>
<dbReference type="SUPFAM" id="SSF55424">
    <property type="entry name" value="FAD/NAD-linked reductases, dimerisation (C-terminal) domain"/>
    <property type="match status" value="1"/>
</dbReference>
<dbReference type="InParanoid" id="A0A7G1G401"/>
<dbReference type="InterPro" id="IPR023753">
    <property type="entry name" value="FAD/NAD-binding_dom"/>
</dbReference>
<comment type="cofactor">
    <cofactor evidence="1">
        <name>FAD</name>
        <dbReference type="ChEBI" id="CHEBI:57692"/>
    </cofactor>
</comment>